<accession>A0AA39XTY7</accession>
<organism evidence="3 4">
    <name type="scientific">Cercophora newfieldiana</name>
    <dbReference type="NCBI Taxonomy" id="92897"/>
    <lineage>
        <taxon>Eukaryota</taxon>
        <taxon>Fungi</taxon>
        <taxon>Dikarya</taxon>
        <taxon>Ascomycota</taxon>
        <taxon>Pezizomycotina</taxon>
        <taxon>Sordariomycetes</taxon>
        <taxon>Sordariomycetidae</taxon>
        <taxon>Sordariales</taxon>
        <taxon>Lasiosphaeriaceae</taxon>
        <taxon>Cercophora</taxon>
    </lineage>
</organism>
<feature type="compositionally biased region" description="Basic and acidic residues" evidence="1">
    <location>
        <begin position="58"/>
        <end position="78"/>
    </location>
</feature>
<keyword evidence="2" id="KW-0812">Transmembrane</keyword>
<protein>
    <submittedName>
        <fullName evidence="3">Uncharacterized protein</fullName>
    </submittedName>
</protein>
<evidence type="ECO:0000313" key="4">
    <source>
        <dbReference type="Proteomes" id="UP001174936"/>
    </source>
</evidence>
<keyword evidence="2" id="KW-1133">Transmembrane helix</keyword>
<keyword evidence="2" id="KW-0472">Membrane</keyword>
<evidence type="ECO:0000313" key="3">
    <source>
        <dbReference type="EMBL" id="KAK0639611.1"/>
    </source>
</evidence>
<evidence type="ECO:0000256" key="2">
    <source>
        <dbReference type="SAM" id="Phobius"/>
    </source>
</evidence>
<comment type="caution">
    <text evidence="3">The sequence shown here is derived from an EMBL/GenBank/DDBJ whole genome shotgun (WGS) entry which is preliminary data.</text>
</comment>
<evidence type="ECO:0000256" key="1">
    <source>
        <dbReference type="SAM" id="MobiDB-lite"/>
    </source>
</evidence>
<keyword evidence="4" id="KW-1185">Reference proteome</keyword>
<feature type="region of interest" description="Disordered" evidence="1">
    <location>
        <begin position="55"/>
        <end position="176"/>
    </location>
</feature>
<dbReference type="EMBL" id="JAULSV010000007">
    <property type="protein sequence ID" value="KAK0639611.1"/>
    <property type="molecule type" value="Genomic_DNA"/>
</dbReference>
<feature type="compositionally biased region" description="Basic and acidic residues" evidence="1">
    <location>
        <begin position="149"/>
        <end position="176"/>
    </location>
</feature>
<dbReference type="CDD" id="cd12087">
    <property type="entry name" value="TM_EGFR-like"/>
    <property type="match status" value="1"/>
</dbReference>
<dbReference type="Proteomes" id="UP001174936">
    <property type="component" value="Unassembled WGS sequence"/>
</dbReference>
<feature type="transmembrane region" description="Helical" evidence="2">
    <location>
        <begin position="29"/>
        <end position="50"/>
    </location>
</feature>
<dbReference type="AlphaFoldDB" id="A0AA39XTY7"/>
<name>A0AA39XTY7_9PEZI</name>
<gene>
    <name evidence="3" type="ORF">B0T16DRAFT_463263</name>
</gene>
<proteinExistence type="predicted"/>
<reference evidence="3" key="1">
    <citation type="submission" date="2023-06" db="EMBL/GenBank/DDBJ databases">
        <title>Genome-scale phylogeny and comparative genomics of the fungal order Sordariales.</title>
        <authorList>
            <consortium name="Lawrence Berkeley National Laboratory"/>
            <person name="Hensen N."/>
            <person name="Bonometti L."/>
            <person name="Westerberg I."/>
            <person name="Brannstrom I.O."/>
            <person name="Guillou S."/>
            <person name="Cros-Aarteil S."/>
            <person name="Calhoun S."/>
            <person name="Haridas S."/>
            <person name="Kuo A."/>
            <person name="Mondo S."/>
            <person name="Pangilinan J."/>
            <person name="Riley R."/>
            <person name="Labutti K."/>
            <person name="Andreopoulos B."/>
            <person name="Lipzen A."/>
            <person name="Chen C."/>
            <person name="Yanf M."/>
            <person name="Daum C."/>
            <person name="Ng V."/>
            <person name="Clum A."/>
            <person name="Steindorff A."/>
            <person name="Ohm R."/>
            <person name="Martin F."/>
            <person name="Silar P."/>
            <person name="Natvig D."/>
            <person name="Lalanne C."/>
            <person name="Gautier V."/>
            <person name="Ament-Velasquez S.L."/>
            <person name="Kruys A."/>
            <person name="Hutchinson M.I."/>
            <person name="Powell A.J."/>
            <person name="Barry K."/>
            <person name="Miller A.N."/>
            <person name="Grigoriev I.V."/>
            <person name="Debuchy R."/>
            <person name="Gladieux P."/>
            <person name="Thoren M.H."/>
            <person name="Johannesson H."/>
        </authorList>
    </citation>
    <scope>NUCLEOTIDE SEQUENCE</scope>
    <source>
        <strain evidence="3">SMH2532-1</strain>
    </source>
</reference>
<feature type="compositionally biased region" description="Polar residues" evidence="1">
    <location>
        <begin position="91"/>
        <end position="103"/>
    </location>
</feature>
<sequence>MAPLTLQQRAKVYAGAVAAHADPLSAGEIAAIAVTIGIFLIVCIVVAIWLRRKRKNKRATEEKEREKLMKAARADGVKPFRPVAKQKRSEGTNPGTQQESQKNGMLIPEDESGKTHFSGSPPERHPDTTRTLWRPNRFAAGFDCPSVKRQNDSNPRREPKTLHPQALERDARLGRG</sequence>